<feature type="transmembrane region" description="Helical" evidence="1">
    <location>
        <begin position="15"/>
        <end position="33"/>
    </location>
</feature>
<evidence type="ECO:0000313" key="3">
    <source>
        <dbReference type="Proteomes" id="UP001341840"/>
    </source>
</evidence>
<comment type="caution">
    <text evidence="2">The sequence shown here is derived from an EMBL/GenBank/DDBJ whole genome shotgun (WGS) entry which is preliminary data.</text>
</comment>
<keyword evidence="1" id="KW-0812">Transmembrane</keyword>
<accession>A0ABU6Z4B5</accession>
<evidence type="ECO:0000256" key="1">
    <source>
        <dbReference type="SAM" id="Phobius"/>
    </source>
</evidence>
<gene>
    <name evidence="2" type="ORF">PIB30_011407</name>
</gene>
<dbReference type="EMBL" id="JASCZI010271888">
    <property type="protein sequence ID" value="MED6216816.1"/>
    <property type="molecule type" value="Genomic_DNA"/>
</dbReference>
<keyword evidence="3" id="KW-1185">Reference proteome</keyword>
<evidence type="ECO:0000313" key="2">
    <source>
        <dbReference type="EMBL" id="MED6216816.1"/>
    </source>
</evidence>
<keyword evidence="1" id="KW-1133">Transmembrane helix</keyword>
<protein>
    <submittedName>
        <fullName evidence="2">Uncharacterized protein</fullName>
    </submittedName>
</protein>
<dbReference type="Proteomes" id="UP001341840">
    <property type="component" value="Unassembled WGS sequence"/>
</dbReference>
<proteinExistence type="predicted"/>
<keyword evidence="1" id="KW-0472">Membrane</keyword>
<sequence>MPPLRCCICYHCHTLFYLLLISIILLRDCVIGFHKRKKNSRNEAQKQQQHDILRRKLSEEHKKVQNHTRAACPSYLYKERAVWVNRWDGKTSIQSHFDISKPLIDQDLKEIHDFCNRWSTI</sequence>
<name>A0ABU6Z4B5_9FABA</name>
<reference evidence="2 3" key="1">
    <citation type="journal article" date="2023" name="Plants (Basel)">
        <title>Bridging the Gap: Combining Genomics and Transcriptomics Approaches to Understand Stylosanthes scabra, an Orphan Legume from the Brazilian Caatinga.</title>
        <authorList>
            <person name="Ferreira-Neto J.R.C."/>
            <person name="da Silva M.D."/>
            <person name="Binneck E."/>
            <person name="de Melo N.F."/>
            <person name="da Silva R.H."/>
            <person name="de Melo A.L.T.M."/>
            <person name="Pandolfi V."/>
            <person name="Bustamante F.O."/>
            <person name="Brasileiro-Vidal A.C."/>
            <person name="Benko-Iseppon A.M."/>
        </authorList>
    </citation>
    <scope>NUCLEOTIDE SEQUENCE [LARGE SCALE GENOMIC DNA]</scope>
    <source>
        <tissue evidence="2">Leaves</tissue>
    </source>
</reference>
<organism evidence="2 3">
    <name type="scientific">Stylosanthes scabra</name>
    <dbReference type="NCBI Taxonomy" id="79078"/>
    <lineage>
        <taxon>Eukaryota</taxon>
        <taxon>Viridiplantae</taxon>
        <taxon>Streptophyta</taxon>
        <taxon>Embryophyta</taxon>
        <taxon>Tracheophyta</taxon>
        <taxon>Spermatophyta</taxon>
        <taxon>Magnoliopsida</taxon>
        <taxon>eudicotyledons</taxon>
        <taxon>Gunneridae</taxon>
        <taxon>Pentapetalae</taxon>
        <taxon>rosids</taxon>
        <taxon>fabids</taxon>
        <taxon>Fabales</taxon>
        <taxon>Fabaceae</taxon>
        <taxon>Papilionoideae</taxon>
        <taxon>50 kb inversion clade</taxon>
        <taxon>dalbergioids sensu lato</taxon>
        <taxon>Dalbergieae</taxon>
        <taxon>Pterocarpus clade</taxon>
        <taxon>Stylosanthes</taxon>
    </lineage>
</organism>